<reference evidence="4 5" key="1">
    <citation type="submission" date="2015-12" db="EMBL/GenBank/DDBJ databases">
        <title>Draft genome of Thermovenabulum gondwanense isolated from a red thermophilic microbial mat colonisisng an outflow channel of a bore well.</title>
        <authorList>
            <person name="Patel B.K."/>
        </authorList>
    </citation>
    <scope>NUCLEOTIDE SEQUENCE [LARGE SCALE GENOMIC DNA]</scope>
    <source>
        <strain evidence="4 5">R270</strain>
    </source>
</reference>
<evidence type="ECO:0000313" key="5">
    <source>
        <dbReference type="Proteomes" id="UP000075737"/>
    </source>
</evidence>
<keyword evidence="2 4" id="KW-0560">Oxidoreductase</keyword>
<name>A0A162M3S7_9FIRM</name>
<proteinExistence type="predicted"/>
<dbReference type="InterPro" id="IPR013332">
    <property type="entry name" value="KPR_N"/>
</dbReference>
<evidence type="ECO:0000256" key="2">
    <source>
        <dbReference type="ARBA" id="ARBA00023002"/>
    </source>
</evidence>
<evidence type="ECO:0000313" key="4">
    <source>
        <dbReference type="EMBL" id="KYO63797.1"/>
    </source>
</evidence>
<dbReference type="PANTHER" id="PTHR43765:SF2">
    <property type="entry name" value="2-DEHYDROPANTOATE 2-REDUCTASE"/>
    <property type="match status" value="1"/>
</dbReference>
<evidence type="ECO:0000256" key="1">
    <source>
        <dbReference type="ARBA" id="ARBA00022857"/>
    </source>
</evidence>
<dbReference type="Proteomes" id="UP000075737">
    <property type="component" value="Unassembled WGS sequence"/>
</dbReference>
<dbReference type="Pfam" id="PF02558">
    <property type="entry name" value="ApbA"/>
    <property type="match status" value="1"/>
</dbReference>
<sequence length="151" mass="16713">MKIAVLGAGAMGCLFGGLLAQGENDVWLLDVWEENVKVINEKGLFIEGIKGEKKITNIKATTSSKDIGEVDLVIVFVKSTQTEEAIKNSISLIGEKTVVITLQNGLGNVEKLQKVVGEKRVISRSNIPGVYNDRAWTYKACRGRRYFNRRN</sequence>
<dbReference type="RefSeq" id="WP_222927125.1">
    <property type="nucleotide sequence ID" value="NZ_LOHZ01000047.1"/>
</dbReference>
<dbReference type="InterPro" id="IPR036291">
    <property type="entry name" value="NAD(P)-bd_dom_sf"/>
</dbReference>
<dbReference type="GO" id="GO:0050661">
    <property type="term" value="F:NADP binding"/>
    <property type="evidence" value="ECO:0007669"/>
    <property type="project" value="TreeGrafter"/>
</dbReference>
<gene>
    <name evidence="4" type="primary">panE_1</name>
    <name evidence="4" type="ORF">ATZ99_22770</name>
</gene>
<evidence type="ECO:0000259" key="3">
    <source>
        <dbReference type="Pfam" id="PF02558"/>
    </source>
</evidence>
<comment type="caution">
    <text evidence="4">The sequence shown here is derived from an EMBL/GenBank/DDBJ whole genome shotgun (WGS) entry which is preliminary data.</text>
</comment>
<dbReference type="SUPFAM" id="SSF51735">
    <property type="entry name" value="NAD(P)-binding Rossmann-fold domains"/>
    <property type="match status" value="1"/>
</dbReference>
<dbReference type="InterPro" id="IPR050838">
    <property type="entry name" value="Ketopantoate_reductase"/>
</dbReference>
<organism evidence="4 5">
    <name type="scientific">Thermovenabulum gondwanense</name>
    <dbReference type="NCBI Taxonomy" id="520767"/>
    <lineage>
        <taxon>Bacteria</taxon>
        <taxon>Bacillati</taxon>
        <taxon>Bacillota</taxon>
        <taxon>Clostridia</taxon>
        <taxon>Thermosediminibacterales</taxon>
        <taxon>Thermosediminibacteraceae</taxon>
        <taxon>Thermovenabulum</taxon>
    </lineage>
</organism>
<feature type="domain" description="Ketopantoate reductase N-terminal" evidence="3">
    <location>
        <begin position="3"/>
        <end position="135"/>
    </location>
</feature>
<keyword evidence="1" id="KW-0521">NADP</keyword>
<dbReference type="STRING" id="520767.ATZ99_22770"/>
<keyword evidence="5" id="KW-1185">Reference proteome</keyword>
<dbReference type="PATRIC" id="fig|520767.4.peg.2410"/>
<protein>
    <submittedName>
        <fullName evidence="4">2-dehydropantoate 2-reductase</fullName>
        <ecNumber evidence="4">1.1.1.169</ecNumber>
    </submittedName>
</protein>
<dbReference type="GO" id="GO:0005737">
    <property type="term" value="C:cytoplasm"/>
    <property type="evidence" value="ECO:0007669"/>
    <property type="project" value="TreeGrafter"/>
</dbReference>
<dbReference type="EMBL" id="LOHZ01000047">
    <property type="protein sequence ID" value="KYO63797.1"/>
    <property type="molecule type" value="Genomic_DNA"/>
</dbReference>
<accession>A0A162M3S7</accession>
<dbReference type="AlphaFoldDB" id="A0A162M3S7"/>
<dbReference type="Gene3D" id="3.40.50.720">
    <property type="entry name" value="NAD(P)-binding Rossmann-like Domain"/>
    <property type="match status" value="1"/>
</dbReference>
<dbReference type="GO" id="GO:0008677">
    <property type="term" value="F:2-dehydropantoate 2-reductase activity"/>
    <property type="evidence" value="ECO:0007669"/>
    <property type="project" value="UniProtKB-EC"/>
</dbReference>
<dbReference type="PANTHER" id="PTHR43765">
    <property type="entry name" value="2-DEHYDROPANTOATE 2-REDUCTASE-RELATED"/>
    <property type="match status" value="1"/>
</dbReference>
<dbReference type="EC" id="1.1.1.169" evidence="4"/>